<protein>
    <recommendedName>
        <fullName evidence="5">Cyclin</fullName>
    </recommendedName>
</protein>
<reference evidence="6" key="1">
    <citation type="journal article" date="2022" name="Front. Genet.">
        <title>Chromosome-Scale Assembly of the Dendrobium nobile Genome Provides Insights Into the Molecular Mechanism of the Biosynthesis of the Medicinal Active Ingredient of Dendrobium.</title>
        <authorList>
            <person name="Xu Q."/>
            <person name="Niu S.-C."/>
            <person name="Li K.-L."/>
            <person name="Zheng P.-J."/>
            <person name="Zhang X.-J."/>
            <person name="Jia Y."/>
            <person name="Liu Y."/>
            <person name="Niu Y.-X."/>
            <person name="Yu L.-H."/>
            <person name="Chen D.-F."/>
            <person name="Zhang G.-Q."/>
        </authorList>
    </citation>
    <scope>NUCLEOTIDE SEQUENCE</scope>
    <source>
        <tissue evidence="6">Leaf</tissue>
    </source>
</reference>
<evidence type="ECO:0000313" key="7">
    <source>
        <dbReference type="Proteomes" id="UP000829196"/>
    </source>
</evidence>
<comment type="caution">
    <text evidence="6">The sequence shown here is derived from an EMBL/GenBank/DDBJ whole genome shotgun (WGS) entry which is preliminary data.</text>
</comment>
<evidence type="ECO:0000313" key="6">
    <source>
        <dbReference type="EMBL" id="KAI0507484.1"/>
    </source>
</evidence>
<dbReference type="PIRSF" id="PIRSF027110">
    <property type="entry name" value="PREG"/>
    <property type="match status" value="1"/>
</dbReference>
<evidence type="ECO:0000256" key="5">
    <source>
        <dbReference type="PIRNR" id="PIRNR027110"/>
    </source>
</evidence>
<sequence>MPGVGEMEAAAAELNAQQAVGAVANALEKLVARNDLVTAATIAEEGGGKGRGVAAFRGLRRPAISIEKYMERIHSYSLCSPACFVVAFVYVDRAVHRRPDLLVGSLNVHRLMLTSVMVASKFFDVMAQSNAFYAKVGGVSNAELNNLEIELLCLLDFNVNVSSHEFESYLSHLEKEMLASKTHPNFANHSGIGGQQNYV</sequence>
<name>A0A8T3B9B9_DENNO</name>
<dbReference type="PANTHER" id="PTHR15615">
    <property type="match status" value="1"/>
</dbReference>
<dbReference type="InterPro" id="IPR013922">
    <property type="entry name" value="Cyclin_PHO80-like"/>
</dbReference>
<dbReference type="Proteomes" id="UP000829196">
    <property type="component" value="Unassembled WGS sequence"/>
</dbReference>
<dbReference type="InterPro" id="IPR036915">
    <property type="entry name" value="Cyclin-like_sf"/>
</dbReference>
<keyword evidence="7" id="KW-1185">Reference proteome</keyword>
<dbReference type="GO" id="GO:0051301">
    <property type="term" value="P:cell division"/>
    <property type="evidence" value="ECO:0007669"/>
    <property type="project" value="UniProtKB-UniRule"/>
</dbReference>
<evidence type="ECO:0000256" key="4">
    <source>
        <dbReference type="ARBA" id="ARBA00023306"/>
    </source>
</evidence>
<dbReference type="EMBL" id="JAGYWB010000010">
    <property type="protein sequence ID" value="KAI0507484.1"/>
    <property type="molecule type" value="Genomic_DNA"/>
</dbReference>
<dbReference type="PANTHER" id="PTHR15615:SF121">
    <property type="entry name" value="CYCLIN-U1-1"/>
    <property type="match status" value="1"/>
</dbReference>
<dbReference type="Pfam" id="PF08613">
    <property type="entry name" value="Cyclin"/>
    <property type="match status" value="1"/>
</dbReference>
<accession>A0A8T3B9B9</accession>
<dbReference type="InterPro" id="IPR012389">
    <property type="entry name" value="Cyclin_P/U"/>
</dbReference>
<dbReference type="AlphaFoldDB" id="A0A8T3B9B9"/>
<dbReference type="SUPFAM" id="SSF47954">
    <property type="entry name" value="Cyclin-like"/>
    <property type="match status" value="1"/>
</dbReference>
<gene>
    <name evidence="6" type="ORF">KFK09_013609</name>
</gene>
<organism evidence="6 7">
    <name type="scientific">Dendrobium nobile</name>
    <name type="common">Orchid</name>
    <dbReference type="NCBI Taxonomy" id="94219"/>
    <lineage>
        <taxon>Eukaryota</taxon>
        <taxon>Viridiplantae</taxon>
        <taxon>Streptophyta</taxon>
        <taxon>Embryophyta</taxon>
        <taxon>Tracheophyta</taxon>
        <taxon>Spermatophyta</taxon>
        <taxon>Magnoliopsida</taxon>
        <taxon>Liliopsida</taxon>
        <taxon>Asparagales</taxon>
        <taxon>Orchidaceae</taxon>
        <taxon>Epidendroideae</taxon>
        <taxon>Malaxideae</taxon>
        <taxon>Dendrobiinae</taxon>
        <taxon>Dendrobium</taxon>
    </lineage>
</organism>
<keyword evidence="4" id="KW-0131">Cell cycle</keyword>
<evidence type="ECO:0000256" key="2">
    <source>
        <dbReference type="ARBA" id="ARBA00022618"/>
    </source>
</evidence>
<comment type="similarity">
    <text evidence="1">Belongs to the cyclin family. Cyclin U/P subfamily.</text>
</comment>
<evidence type="ECO:0000256" key="3">
    <source>
        <dbReference type="ARBA" id="ARBA00023127"/>
    </source>
</evidence>
<dbReference type="GO" id="GO:0019901">
    <property type="term" value="F:protein kinase binding"/>
    <property type="evidence" value="ECO:0007669"/>
    <property type="project" value="UniProtKB-UniRule"/>
</dbReference>
<dbReference type="Gene3D" id="1.10.472.10">
    <property type="entry name" value="Cyclin-like"/>
    <property type="match status" value="1"/>
</dbReference>
<proteinExistence type="inferred from homology"/>
<dbReference type="OrthoDB" id="337735at2759"/>
<keyword evidence="3 5" id="KW-0195">Cyclin</keyword>
<evidence type="ECO:0000256" key="1">
    <source>
        <dbReference type="ARBA" id="ARBA00007215"/>
    </source>
</evidence>
<dbReference type="SMR" id="A0A8T3B9B9"/>
<keyword evidence="2" id="KW-0132">Cell division</keyword>